<evidence type="ECO:0000256" key="13">
    <source>
        <dbReference type="PROSITE-ProRule" id="PRU00175"/>
    </source>
</evidence>
<dbReference type="CDD" id="cd22584">
    <property type="entry name" value="Rcat_RBR_unk"/>
    <property type="match status" value="1"/>
</dbReference>
<name>A0A654FD25_ARATH</name>
<dbReference type="PROSITE" id="PS50089">
    <property type="entry name" value="ZF_RING_2"/>
    <property type="match status" value="1"/>
</dbReference>
<evidence type="ECO:0000256" key="7">
    <source>
        <dbReference type="ARBA" id="ARBA00022679"/>
    </source>
</evidence>
<evidence type="ECO:0000256" key="4">
    <source>
        <dbReference type="ARBA" id="ARBA00004906"/>
    </source>
</evidence>
<evidence type="ECO:0000259" key="14">
    <source>
        <dbReference type="PROSITE" id="PS50089"/>
    </source>
</evidence>
<dbReference type="SUPFAM" id="SSF57850">
    <property type="entry name" value="RING/U-box"/>
    <property type="match status" value="2"/>
</dbReference>
<protein>
    <recommendedName>
        <fullName evidence="6">RBR-type E3 ubiquitin transferase</fullName>
        <ecNumber evidence="6">2.3.2.31</ecNumber>
    </recommendedName>
</protein>
<evidence type="ECO:0000313" key="17">
    <source>
        <dbReference type="Proteomes" id="UP000426265"/>
    </source>
</evidence>
<evidence type="ECO:0000256" key="3">
    <source>
        <dbReference type="ARBA" id="ARBA00003976"/>
    </source>
</evidence>
<dbReference type="PROSITE" id="PS00518">
    <property type="entry name" value="ZF_RING_1"/>
    <property type="match status" value="1"/>
</dbReference>
<dbReference type="GO" id="GO:0008270">
    <property type="term" value="F:zinc ion binding"/>
    <property type="evidence" value="ECO:0007669"/>
    <property type="project" value="UniProtKB-KW"/>
</dbReference>
<dbReference type="InterPro" id="IPR013083">
    <property type="entry name" value="Znf_RING/FYVE/PHD"/>
</dbReference>
<dbReference type="PROSITE" id="PS51873">
    <property type="entry name" value="TRIAD"/>
    <property type="match status" value="1"/>
</dbReference>
<dbReference type="ExpressionAtlas" id="A0A654FD25">
    <property type="expression patterns" value="baseline and differential"/>
</dbReference>
<dbReference type="SMART" id="SM00647">
    <property type="entry name" value="IBR"/>
    <property type="match status" value="2"/>
</dbReference>
<comment type="similarity">
    <text evidence="5">Belongs to the RBR family. Ariadne subfamily.</text>
</comment>
<dbReference type="EMBL" id="CACRSJ010000106">
    <property type="protein sequence ID" value="VYS59439.1"/>
    <property type="molecule type" value="Genomic_DNA"/>
</dbReference>
<evidence type="ECO:0000256" key="10">
    <source>
        <dbReference type="ARBA" id="ARBA00022771"/>
    </source>
</evidence>
<dbReference type="InterPro" id="IPR002867">
    <property type="entry name" value="IBR_dom"/>
</dbReference>
<dbReference type="InterPro" id="IPR001841">
    <property type="entry name" value="Znf_RING"/>
</dbReference>
<evidence type="ECO:0000256" key="12">
    <source>
        <dbReference type="ARBA" id="ARBA00022833"/>
    </source>
</evidence>
<dbReference type="PANTHER" id="PTHR11685">
    <property type="entry name" value="RBR FAMILY RING FINGER AND IBR DOMAIN-CONTAINING"/>
    <property type="match status" value="1"/>
</dbReference>
<evidence type="ECO:0000256" key="11">
    <source>
        <dbReference type="ARBA" id="ARBA00022786"/>
    </source>
</evidence>
<evidence type="ECO:0000256" key="1">
    <source>
        <dbReference type="ARBA" id="ARBA00001798"/>
    </source>
</evidence>
<evidence type="ECO:0000256" key="6">
    <source>
        <dbReference type="ARBA" id="ARBA00012251"/>
    </source>
</evidence>
<evidence type="ECO:0000256" key="2">
    <source>
        <dbReference type="ARBA" id="ARBA00001947"/>
    </source>
</evidence>
<evidence type="ECO:0000256" key="9">
    <source>
        <dbReference type="ARBA" id="ARBA00022737"/>
    </source>
</evidence>
<dbReference type="InterPro" id="IPR044066">
    <property type="entry name" value="TRIAD_supradom"/>
</dbReference>
<comment type="catalytic activity">
    <reaction evidence="1">
        <text>[E2 ubiquitin-conjugating enzyme]-S-ubiquitinyl-L-cysteine + [acceptor protein]-L-lysine = [E2 ubiquitin-conjugating enzyme]-L-cysteine + [acceptor protein]-N(6)-ubiquitinyl-L-lysine.</text>
        <dbReference type="EC" id="2.3.2.31"/>
    </reaction>
</comment>
<comment type="pathway">
    <text evidence="4">Protein modification; protein ubiquitination.</text>
</comment>
<evidence type="ECO:0000259" key="15">
    <source>
        <dbReference type="PROSITE" id="PS51873"/>
    </source>
</evidence>
<keyword evidence="11" id="KW-0833">Ubl conjugation pathway</keyword>
<proteinExistence type="inferred from homology"/>
<dbReference type="GO" id="GO:0016567">
    <property type="term" value="P:protein ubiquitination"/>
    <property type="evidence" value="ECO:0007669"/>
    <property type="project" value="UniProtKB-UniPathway"/>
</dbReference>
<evidence type="ECO:0000256" key="8">
    <source>
        <dbReference type="ARBA" id="ARBA00022723"/>
    </source>
</evidence>
<comment type="cofactor">
    <cofactor evidence="2">
        <name>Zn(2+)</name>
        <dbReference type="ChEBI" id="CHEBI:29105"/>
    </cofactor>
</comment>
<dbReference type="GO" id="GO:0004523">
    <property type="term" value="F:RNA-DNA hybrid ribonuclease activity"/>
    <property type="evidence" value="ECO:0007669"/>
    <property type="project" value="InterPro"/>
</dbReference>
<feature type="domain" description="RING-type" evidence="14">
    <location>
        <begin position="92"/>
        <end position="140"/>
    </location>
</feature>
<keyword evidence="7" id="KW-0808">Transferase</keyword>
<dbReference type="Gene3D" id="1.20.120.1750">
    <property type="match status" value="1"/>
</dbReference>
<dbReference type="CDD" id="cd22582">
    <property type="entry name" value="BRcat_RBR_unk"/>
    <property type="match status" value="1"/>
</dbReference>
<sequence length="290" mass="33016">MKGPIHHDSNITPLEAELTALKRGLTEAVNLGITHISIYCDDYPIYKFVMGRCVPEENKTALLMIDVQRIREGFNISVNPPRQPKATRKTTCKICLDDDINENQMFCVGKCRHRFCSDCMRRHIEVRLLEGSVMRCPHYRCKTTLKFGGWRIYCPNPRCSALMSETELSISTKEDEVRRCCIKCGQIFCIKCKVSWHSNLSCNDYKKLNPYPTENDGKIKALANQKRWRQCGKCQHMIELSKGCVQVKCRCGHKFCYRCGVQAGGCKHGHGFPPRPPPPPPSPPPTPNAK</sequence>
<dbReference type="Proteomes" id="UP000426265">
    <property type="component" value="Unassembled WGS sequence"/>
</dbReference>
<dbReference type="GO" id="GO:0061630">
    <property type="term" value="F:ubiquitin protein ligase activity"/>
    <property type="evidence" value="ECO:0007669"/>
    <property type="project" value="UniProtKB-EC"/>
</dbReference>
<dbReference type="InterPro" id="IPR018957">
    <property type="entry name" value="Znf_C3HC4_RING-type"/>
</dbReference>
<reference evidence="16 17" key="1">
    <citation type="submission" date="2019-11" db="EMBL/GenBank/DDBJ databases">
        <authorList>
            <person name="Jiao W.-B."/>
            <person name="Schneeberger K."/>
        </authorList>
    </citation>
    <scope>NUCLEOTIDE SEQUENCE [LARGE SCALE GENOMIC DNA]</scope>
    <source>
        <strain evidence="17">cv. An-1</strain>
    </source>
</reference>
<comment type="function">
    <text evidence="3">Might act as an E3 ubiquitin-protein ligase, or as part of E3 complex, which accepts ubiquitin from specific E2 ubiquitin-conjugating enzymes and then transfers it to substrates.</text>
</comment>
<dbReference type="Pfam" id="PF00097">
    <property type="entry name" value="zf-C3HC4"/>
    <property type="match status" value="1"/>
</dbReference>
<feature type="domain" description="RING-type" evidence="15">
    <location>
        <begin position="88"/>
        <end position="274"/>
    </location>
</feature>
<dbReference type="InterPro" id="IPR031127">
    <property type="entry name" value="E3_UB_ligase_RBR"/>
</dbReference>
<evidence type="ECO:0000313" key="16">
    <source>
        <dbReference type="EMBL" id="VYS59439.1"/>
    </source>
</evidence>
<organism evidence="16 17">
    <name type="scientific">Arabidopsis thaliana</name>
    <name type="common">Mouse-ear cress</name>
    <dbReference type="NCBI Taxonomy" id="3702"/>
    <lineage>
        <taxon>Eukaryota</taxon>
        <taxon>Viridiplantae</taxon>
        <taxon>Streptophyta</taxon>
        <taxon>Embryophyta</taxon>
        <taxon>Tracheophyta</taxon>
        <taxon>Spermatophyta</taxon>
        <taxon>Magnoliopsida</taxon>
        <taxon>eudicotyledons</taxon>
        <taxon>Gunneridae</taxon>
        <taxon>Pentapetalae</taxon>
        <taxon>rosids</taxon>
        <taxon>malvids</taxon>
        <taxon>Brassicales</taxon>
        <taxon>Brassicaceae</taxon>
        <taxon>Camelineae</taxon>
        <taxon>Arabidopsis</taxon>
    </lineage>
</organism>
<dbReference type="GO" id="GO:0003676">
    <property type="term" value="F:nucleic acid binding"/>
    <property type="evidence" value="ECO:0007669"/>
    <property type="project" value="InterPro"/>
</dbReference>
<dbReference type="InterPro" id="IPR002156">
    <property type="entry name" value="RNaseH_domain"/>
</dbReference>
<evidence type="ECO:0000256" key="5">
    <source>
        <dbReference type="ARBA" id="ARBA00005884"/>
    </source>
</evidence>
<accession>A0A654FD25</accession>
<dbReference type="Pfam" id="PF13456">
    <property type="entry name" value="RVT_3"/>
    <property type="match status" value="1"/>
</dbReference>
<keyword evidence="10 13" id="KW-0863">Zinc-finger</keyword>
<dbReference type="UniPathway" id="UPA00143"/>
<keyword evidence="8" id="KW-0479">Metal-binding</keyword>
<dbReference type="Pfam" id="PF01485">
    <property type="entry name" value="IBR"/>
    <property type="match status" value="2"/>
</dbReference>
<keyword evidence="12" id="KW-0862">Zinc</keyword>
<dbReference type="EC" id="2.3.2.31" evidence="6"/>
<dbReference type="InterPro" id="IPR017907">
    <property type="entry name" value="Znf_RING_CS"/>
</dbReference>
<dbReference type="AlphaFoldDB" id="A0A654FD25"/>
<dbReference type="Gene3D" id="3.30.40.10">
    <property type="entry name" value="Zinc/RING finger domain, C3HC4 (zinc finger)"/>
    <property type="match status" value="1"/>
</dbReference>
<gene>
    <name evidence="16" type="ORF">AN1_LOCUS14878</name>
</gene>
<keyword evidence="9" id="KW-0677">Repeat</keyword>